<reference evidence="2" key="1">
    <citation type="submission" date="2019-09" db="EMBL/GenBank/DDBJ databases">
        <authorList>
            <person name="Chandra G."/>
            <person name="Truman W A."/>
        </authorList>
    </citation>
    <scope>NUCLEOTIDE SEQUENCE [LARGE SCALE GENOMIC DNA]</scope>
    <source>
        <strain evidence="2">PS652</strain>
    </source>
</reference>
<name>A0A5E6RNP3_PSEFL</name>
<sequence length="38" mass="4097">MSTETIGTASVTRLFHINPGIPCEQSLEQAEHAIGKTQ</sequence>
<dbReference type="Proteomes" id="UP000326595">
    <property type="component" value="Chromosome"/>
</dbReference>
<evidence type="ECO:0000313" key="1">
    <source>
        <dbReference type="EMBL" id="CAK9891195.1"/>
    </source>
</evidence>
<reference evidence="1 3" key="2">
    <citation type="submission" date="2024-03" db="EMBL/GenBank/DDBJ databases">
        <authorList>
            <person name="Alaster D. Moffat"/>
            <person name="Govind Chandra"/>
            <person name="Andrew W. Truman"/>
        </authorList>
    </citation>
    <scope>NUCLEOTIDE SEQUENCE [LARGE SCALE GENOMIC DNA]</scope>
    <source>
        <strain evidence="1">PS652</strain>
    </source>
</reference>
<dbReference type="AlphaFoldDB" id="A0A5E6RNP3"/>
<organism evidence="2">
    <name type="scientific">Pseudomonas fluorescens</name>
    <dbReference type="NCBI Taxonomy" id="294"/>
    <lineage>
        <taxon>Bacteria</taxon>
        <taxon>Pseudomonadati</taxon>
        <taxon>Pseudomonadota</taxon>
        <taxon>Gammaproteobacteria</taxon>
        <taxon>Pseudomonadales</taxon>
        <taxon>Pseudomonadaceae</taxon>
        <taxon>Pseudomonas</taxon>
    </lineage>
</organism>
<accession>A0A5E6RNP3</accession>
<dbReference type="EMBL" id="CABVHG010000008">
    <property type="protein sequence ID" value="VVM69801.1"/>
    <property type="molecule type" value="Genomic_DNA"/>
</dbReference>
<protein>
    <submittedName>
        <fullName evidence="2">Uncharacterized protein</fullName>
    </submittedName>
</protein>
<gene>
    <name evidence="2" type="ORF">PS652_01717</name>
    <name evidence="1" type="ORF">PS652_04049</name>
</gene>
<evidence type="ECO:0000313" key="3">
    <source>
        <dbReference type="Proteomes" id="UP000326595"/>
    </source>
</evidence>
<evidence type="ECO:0000313" key="2">
    <source>
        <dbReference type="EMBL" id="VVM69801.1"/>
    </source>
</evidence>
<proteinExistence type="predicted"/>
<dbReference type="EMBL" id="OZ024668">
    <property type="protein sequence ID" value="CAK9891195.1"/>
    <property type="molecule type" value="Genomic_DNA"/>
</dbReference>